<dbReference type="EMBL" id="BPLR01013976">
    <property type="protein sequence ID" value="GIY65264.1"/>
    <property type="molecule type" value="Genomic_DNA"/>
</dbReference>
<proteinExistence type="predicted"/>
<accession>A0AAV4V5P4</accession>
<evidence type="ECO:0000313" key="1">
    <source>
        <dbReference type="EMBL" id="GIY65264.1"/>
    </source>
</evidence>
<evidence type="ECO:0000313" key="2">
    <source>
        <dbReference type="Proteomes" id="UP001054945"/>
    </source>
</evidence>
<dbReference type="Proteomes" id="UP001054945">
    <property type="component" value="Unassembled WGS sequence"/>
</dbReference>
<sequence length="79" mass="9033">MPAFYVDRDKIIEGRRKSWANRNVVKEALVVLETARKTRRNRSETRVPSTSVDHATSQFCLSSAVLFLLCFYTTQVGNP</sequence>
<protein>
    <submittedName>
        <fullName evidence="1">Uncharacterized protein</fullName>
    </submittedName>
</protein>
<reference evidence="1 2" key="1">
    <citation type="submission" date="2021-06" db="EMBL/GenBank/DDBJ databases">
        <title>Caerostris extrusa draft genome.</title>
        <authorList>
            <person name="Kono N."/>
            <person name="Arakawa K."/>
        </authorList>
    </citation>
    <scope>NUCLEOTIDE SEQUENCE [LARGE SCALE GENOMIC DNA]</scope>
</reference>
<organism evidence="1 2">
    <name type="scientific">Caerostris extrusa</name>
    <name type="common">Bark spider</name>
    <name type="synonym">Caerostris bankana</name>
    <dbReference type="NCBI Taxonomy" id="172846"/>
    <lineage>
        <taxon>Eukaryota</taxon>
        <taxon>Metazoa</taxon>
        <taxon>Ecdysozoa</taxon>
        <taxon>Arthropoda</taxon>
        <taxon>Chelicerata</taxon>
        <taxon>Arachnida</taxon>
        <taxon>Araneae</taxon>
        <taxon>Araneomorphae</taxon>
        <taxon>Entelegynae</taxon>
        <taxon>Araneoidea</taxon>
        <taxon>Araneidae</taxon>
        <taxon>Caerostris</taxon>
    </lineage>
</organism>
<name>A0AAV4V5P4_CAEEX</name>
<dbReference type="AlphaFoldDB" id="A0AAV4V5P4"/>
<keyword evidence="2" id="KW-1185">Reference proteome</keyword>
<gene>
    <name evidence="1" type="ORF">CEXT_422831</name>
</gene>
<comment type="caution">
    <text evidence="1">The sequence shown here is derived from an EMBL/GenBank/DDBJ whole genome shotgun (WGS) entry which is preliminary data.</text>
</comment>